<dbReference type="EMBL" id="CP001738">
    <property type="protein sequence ID" value="ACZ00216.1"/>
    <property type="molecule type" value="Genomic_DNA"/>
</dbReference>
<reference evidence="1 2" key="1">
    <citation type="journal article" date="2011" name="Stand. Genomic Sci.">
        <title>Complete genome sequence of Thermomonospora curvata type strain (B9).</title>
        <authorList>
            <person name="Chertkov O."/>
            <person name="Sikorski J."/>
            <person name="Nolan M."/>
            <person name="Lapidus A."/>
            <person name="Lucas S."/>
            <person name="Del Rio T.G."/>
            <person name="Tice H."/>
            <person name="Cheng J.F."/>
            <person name="Goodwin L."/>
            <person name="Pitluck S."/>
            <person name="Liolios K."/>
            <person name="Ivanova N."/>
            <person name="Mavromatis K."/>
            <person name="Mikhailova N."/>
            <person name="Ovchinnikova G."/>
            <person name="Pati A."/>
            <person name="Chen A."/>
            <person name="Palaniappan K."/>
            <person name="Djao O.D."/>
            <person name="Land M."/>
            <person name="Hauser L."/>
            <person name="Chang Y.J."/>
            <person name="Jeffries C.D."/>
            <person name="Brettin T."/>
            <person name="Han C."/>
            <person name="Detter J.C."/>
            <person name="Rohde M."/>
            <person name="Goker M."/>
            <person name="Woyke T."/>
            <person name="Bristow J."/>
            <person name="Eisen J.A."/>
            <person name="Markowitz V."/>
            <person name="Hugenholtz P."/>
            <person name="Klenk H.P."/>
            <person name="Kyrpides N.C."/>
        </authorList>
    </citation>
    <scope>NUCLEOTIDE SEQUENCE [LARGE SCALE GENOMIC DNA]</scope>
    <source>
        <strain evidence="2">ATCC 19995 / DSM 43183 / JCM 3096 / KCTC 9072 / NBRC 15933 / NCIMB 10081 / Henssen B9</strain>
    </source>
</reference>
<evidence type="ECO:0000313" key="2">
    <source>
        <dbReference type="Proteomes" id="UP000001918"/>
    </source>
</evidence>
<accession>D1A6B7</accession>
<organism evidence="1 2">
    <name type="scientific">Thermomonospora curvata (strain ATCC 19995 / DSM 43183 / JCM 3096 / KCTC 9072 / NBRC 15933 / NCIMB 10081 / Henssen B9)</name>
    <dbReference type="NCBI Taxonomy" id="471852"/>
    <lineage>
        <taxon>Bacteria</taxon>
        <taxon>Bacillati</taxon>
        <taxon>Actinomycetota</taxon>
        <taxon>Actinomycetes</taxon>
        <taxon>Streptosporangiales</taxon>
        <taxon>Thermomonosporaceae</taxon>
        <taxon>Thermomonospora</taxon>
    </lineage>
</organism>
<dbReference type="AlphaFoldDB" id="D1A6B7"/>
<evidence type="ECO:0000313" key="1">
    <source>
        <dbReference type="EMBL" id="ACZ00216.1"/>
    </source>
</evidence>
<dbReference type="HOGENOM" id="CLU_054572_0_0_11"/>
<keyword evidence="2" id="KW-1185">Reference proteome</keyword>
<dbReference type="Proteomes" id="UP000001918">
    <property type="component" value="Chromosome"/>
</dbReference>
<name>D1A6B7_THECD</name>
<proteinExistence type="predicted"/>
<protein>
    <submittedName>
        <fullName evidence="1">Uncharacterized protein</fullName>
    </submittedName>
</protein>
<dbReference type="KEGG" id="tcu:Tcur_4694"/>
<gene>
    <name evidence="1" type="ordered locus">Tcur_4694</name>
</gene>
<sequence>MELHGRRAMKGAGRVGLAGCLVAGAVGLGVPAAEAAPAPGWRVVKKVSAKGEFQSVAAVSAKRAWAVLSAPMDGNGAAALLRWNGKKWSKQKLPASYSRYALGGVEATSANNVWLYGVGKGHKPFLARWNGKTWKKVPAPLKPYQKVTSLLVRGPKNVWFFTHEGGAGHYNGTKWRTYKLDMEPVDSAAHGGTVWVAGYEPEQRLPRIAVWKGGKWTYAALPNGETAGFVSGITALGPKKVRAVGDDGSRGALYSWDGGEWKVTRAPGTSLRSVVPDGSGGLWASSRKGGVYRYKGGKWTRASIKGGGKSKHPLVLVDLARIPGTKASVWAVGGHYGGRYFTDDLIFKYGK</sequence>
<dbReference type="STRING" id="471852.Tcur_4694"/>
<dbReference type="SUPFAM" id="SSF110296">
    <property type="entry name" value="Oligoxyloglucan reducing end-specific cellobiohydrolase"/>
    <property type="match status" value="1"/>
</dbReference>